<reference evidence="7 8" key="1">
    <citation type="submission" date="2016-08" db="EMBL/GenBank/DDBJ databases">
        <title>Draft genome of Fabibacter sp. strain SK-8.</title>
        <authorList>
            <person name="Wong S.-K."/>
            <person name="Hamasaki K."/>
            <person name="Yoshizawa S."/>
        </authorList>
    </citation>
    <scope>NUCLEOTIDE SEQUENCE [LARGE SCALE GENOMIC DNA]</scope>
    <source>
        <strain evidence="7 8">SK-8</strain>
    </source>
</reference>
<dbReference type="Proteomes" id="UP000095552">
    <property type="component" value="Unassembled WGS sequence"/>
</dbReference>
<proteinExistence type="predicted"/>
<sequence length="689" mass="78593">MRRSAFLVVALFAVCTMSLQAQNLNKVYGAMDEKDWEVALGYLEPIIKKKKKNYEAKWLAAICHSKRYRFEKSYALFQEALPFAEEDPVFWVTYAEAYLFGGQVEDAERVIRRVKQNDLAEYAKSEYFRIFNNIQNARTLLASPKEIIVKNLGPNVNTSGQEYSQVVTADQRGIFFTARRQGLGEVSDDGIFYEQVMTAQMNETDDWNKDSPLEGYASDDTFDAPIQLLDNDSTLITFREDDLYMSRLGANGVWGEREKLPINTSKWEAHAFIYNNGNSIIYASDFENNVENSDLYIVHKLDNGKWSKPYAIEELNTPLNEDAPFVAGDGTLYFASRGHDSMGGYDIFSTRLDTASGVFSKPENLGAPINLPTDDTFFTLYGKNAYFSSSRPEGYGENDIYRVILFNKSQVQGKLLGCDNQTPFANAKISVVGKEDEYSATTDEYGVYSMNMPIENDFTLRVEQNGQVVYEKEHTIRVLFRDEFDIEQDFFIGECDRNDKEIYVKMINSFDLDPTNVPVESPSTEDVVIPEPEEESAAEVVEDVKEEVVSAETVEQPVEKVAEAAPVVAEEELIELPIVYFDFDKQEIKERYFERLNEAADLLKRRTDLRIMVAGHTDSYGTDPYNVALGARRYSKVYNYLVNKGVNKDQLIVKTFSEDLPIASNRTTKGRAFNRRVELYFVDENGQRK</sequence>
<name>A0A1E5T0K8_9BACT</name>
<dbReference type="EMBL" id="MDGQ01000005">
    <property type="protein sequence ID" value="OEK04918.1"/>
    <property type="molecule type" value="Genomic_DNA"/>
</dbReference>
<dbReference type="Gene3D" id="3.30.1330.60">
    <property type="entry name" value="OmpA-like domain"/>
    <property type="match status" value="1"/>
</dbReference>
<dbReference type="PRINTS" id="PR01021">
    <property type="entry name" value="OMPADOMAIN"/>
</dbReference>
<dbReference type="CDD" id="cd07185">
    <property type="entry name" value="OmpA_C-like"/>
    <property type="match status" value="1"/>
</dbReference>
<gene>
    <name evidence="7" type="ORF">BFP71_15900</name>
</gene>
<dbReference type="InterPro" id="IPR011659">
    <property type="entry name" value="WD40"/>
</dbReference>
<dbReference type="AlphaFoldDB" id="A0A1E5T0K8"/>
<keyword evidence="5" id="KW-0732">Signal</keyword>
<evidence type="ECO:0000256" key="4">
    <source>
        <dbReference type="PROSITE-ProRule" id="PRU00473"/>
    </source>
</evidence>
<keyword evidence="3" id="KW-0998">Cell outer membrane</keyword>
<evidence type="ECO:0000259" key="6">
    <source>
        <dbReference type="PROSITE" id="PS51123"/>
    </source>
</evidence>
<dbReference type="InterPro" id="IPR050330">
    <property type="entry name" value="Bact_OuterMem_StrucFunc"/>
</dbReference>
<dbReference type="InterPro" id="IPR006665">
    <property type="entry name" value="OmpA-like"/>
</dbReference>
<comment type="subcellular location">
    <subcellularLocation>
        <location evidence="1">Cell outer membrane</location>
    </subcellularLocation>
</comment>
<evidence type="ECO:0000256" key="3">
    <source>
        <dbReference type="ARBA" id="ARBA00023237"/>
    </source>
</evidence>
<dbReference type="Pfam" id="PF00691">
    <property type="entry name" value="OmpA"/>
    <property type="match status" value="1"/>
</dbReference>
<dbReference type="PROSITE" id="PS51123">
    <property type="entry name" value="OMPA_2"/>
    <property type="match status" value="1"/>
</dbReference>
<dbReference type="OrthoDB" id="1488841at2"/>
<dbReference type="InterPro" id="IPR011990">
    <property type="entry name" value="TPR-like_helical_dom_sf"/>
</dbReference>
<evidence type="ECO:0000256" key="5">
    <source>
        <dbReference type="SAM" id="SignalP"/>
    </source>
</evidence>
<dbReference type="RefSeq" id="WP_069836423.1">
    <property type="nucleotide sequence ID" value="NZ_MDGQ01000005.1"/>
</dbReference>
<protein>
    <recommendedName>
        <fullName evidence="6">OmpA-like domain-containing protein</fullName>
    </recommendedName>
</protein>
<dbReference type="SUPFAM" id="SSF49464">
    <property type="entry name" value="Carboxypeptidase regulatory domain-like"/>
    <property type="match status" value="1"/>
</dbReference>
<dbReference type="InterPro" id="IPR006664">
    <property type="entry name" value="OMP_bac"/>
</dbReference>
<comment type="caution">
    <text evidence="7">The sequence shown here is derived from an EMBL/GenBank/DDBJ whole genome shotgun (WGS) entry which is preliminary data.</text>
</comment>
<evidence type="ECO:0000256" key="2">
    <source>
        <dbReference type="ARBA" id="ARBA00023136"/>
    </source>
</evidence>
<dbReference type="PANTHER" id="PTHR30329">
    <property type="entry name" value="STATOR ELEMENT OF FLAGELLAR MOTOR COMPLEX"/>
    <property type="match status" value="1"/>
</dbReference>
<dbReference type="InterPro" id="IPR008969">
    <property type="entry name" value="CarboxyPept-like_regulatory"/>
</dbReference>
<evidence type="ECO:0000313" key="7">
    <source>
        <dbReference type="EMBL" id="OEK04918.1"/>
    </source>
</evidence>
<dbReference type="SUPFAM" id="SSF82171">
    <property type="entry name" value="DPP6 N-terminal domain-like"/>
    <property type="match status" value="1"/>
</dbReference>
<feature type="signal peptide" evidence="5">
    <location>
        <begin position="1"/>
        <end position="21"/>
    </location>
</feature>
<dbReference type="InterPro" id="IPR036737">
    <property type="entry name" value="OmpA-like_sf"/>
</dbReference>
<dbReference type="PANTHER" id="PTHR30329:SF21">
    <property type="entry name" value="LIPOPROTEIN YIAD-RELATED"/>
    <property type="match status" value="1"/>
</dbReference>
<keyword evidence="8" id="KW-1185">Reference proteome</keyword>
<keyword evidence="2 4" id="KW-0472">Membrane</keyword>
<dbReference type="SUPFAM" id="SSF48452">
    <property type="entry name" value="TPR-like"/>
    <property type="match status" value="1"/>
</dbReference>
<dbReference type="STRING" id="1563681.BFP71_15900"/>
<accession>A0A1E5T0K8</accession>
<dbReference type="Pfam" id="PF07676">
    <property type="entry name" value="PD40"/>
    <property type="match status" value="1"/>
</dbReference>
<evidence type="ECO:0000313" key="8">
    <source>
        <dbReference type="Proteomes" id="UP000095552"/>
    </source>
</evidence>
<feature type="domain" description="OmpA-like" evidence="6">
    <location>
        <begin position="568"/>
        <end position="685"/>
    </location>
</feature>
<dbReference type="GO" id="GO:0009279">
    <property type="term" value="C:cell outer membrane"/>
    <property type="evidence" value="ECO:0007669"/>
    <property type="project" value="UniProtKB-SubCell"/>
</dbReference>
<evidence type="ECO:0000256" key="1">
    <source>
        <dbReference type="ARBA" id="ARBA00004442"/>
    </source>
</evidence>
<feature type="chain" id="PRO_5009185806" description="OmpA-like domain-containing protein" evidence="5">
    <location>
        <begin position="22"/>
        <end position="689"/>
    </location>
</feature>
<organism evidence="7 8">
    <name type="scientific">Roseivirga misakiensis</name>
    <dbReference type="NCBI Taxonomy" id="1563681"/>
    <lineage>
        <taxon>Bacteria</taxon>
        <taxon>Pseudomonadati</taxon>
        <taxon>Bacteroidota</taxon>
        <taxon>Cytophagia</taxon>
        <taxon>Cytophagales</taxon>
        <taxon>Roseivirgaceae</taxon>
        <taxon>Roseivirga</taxon>
    </lineage>
</organism>
<dbReference type="SUPFAM" id="SSF103088">
    <property type="entry name" value="OmpA-like"/>
    <property type="match status" value="1"/>
</dbReference>
<dbReference type="Gene3D" id="1.25.40.10">
    <property type="entry name" value="Tetratricopeptide repeat domain"/>
    <property type="match status" value="1"/>
</dbReference>